<gene>
    <name evidence="1" type="ORF">MML48_7g00003161</name>
</gene>
<dbReference type="Proteomes" id="UP001056778">
    <property type="component" value="Chromosome 7"/>
</dbReference>
<keyword evidence="2" id="KW-1185">Reference proteome</keyword>
<organism evidence="1 2">
    <name type="scientific">Holotrichia oblita</name>
    <name type="common">Chafer beetle</name>
    <dbReference type="NCBI Taxonomy" id="644536"/>
    <lineage>
        <taxon>Eukaryota</taxon>
        <taxon>Metazoa</taxon>
        <taxon>Ecdysozoa</taxon>
        <taxon>Arthropoda</taxon>
        <taxon>Hexapoda</taxon>
        <taxon>Insecta</taxon>
        <taxon>Pterygota</taxon>
        <taxon>Neoptera</taxon>
        <taxon>Endopterygota</taxon>
        <taxon>Coleoptera</taxon>
        <taxon>Polyphaga</taxon>
        <taxon>Scarabaeiformia</taxon>
        <taxon>Scarabaeidae</taxon>
        <taxon>Melolonthinae</taxon>
        <taxon>Holotrichia</taxon>
    </lineage>
</organism>
<name>A0ACB9STG3_HOLOL</name>
<dbReference type="EMBL" id="CM043021">
    <property type="protein sequence ID" value="KAI4458058.1"/>
    <property type="molecule type" value="Genomic_DNA"/>
</dbReference>
<proteinExistence type="predicted"/>
<accession>A0ACB9STG3</accession>
<protein>
    <submittedName>
        <fullName evidence="1">Rbp-related</fullName>
    </submittedName>
</protein>
<evidence type="ECO:0000313" key="2">
    <source>
        <dbReference type="Proteomes" id="UP001056778"/>
    </source>
</evidence>
<comment type="caution">
    <text evidence="1">The sequence shown here is derived from an EMBL/GenBank/DDBJ whole genome shotgun (WGS) entry which is preliminary data.</text>
</comment>
<reference evidence="1" key="1">
    <citation type="submission" date="2022-04" db="EMBL/GenBank/DDBJ databases">
        <title>Chromosome-scale genome assembly of Holotrichia oblita Faldermann.</title>
        <authorList>
            <person name="Rongchong L."/>
        </authorList>
    </citation>
    <scope>NUCLEOTIDE SEQUENCE</scope>
    <source>
        <strain evidence="1">81SQS9</strain>
    </source>
</reference>
<evidence type="ECO:0000313" key="1">
    <source>
        <dbReference type="EMBL" id="KAI4458058.1"/>
    </source>
</evidence>
<sequence length="849" mass="95124">MPKLIENFFSEVCNERGTSVIILSYPKYCRYRSVMKRLEGVENEFLRHKLVNALGGFSVPTCNTRILFCRDTFDYPELEGHELLCNHLAPKLKGRPRGRRKKRSISPGSESNESECSISIVPSTSTGKLSNEDCINGFRKDYSAISTRRSTRSSDGTDSKMFLKKLTSFMKSNHTPIGRIPLLGYKELDLHAFYTKVQKYGGYDIVTANRLWKSIFDDLGGNHGSTSAATVIRRHYERFLLPYERYIKGEEYKPLPVSERRRLKSKASRNSVSDAETSEGTSGSDTSTSMPQPIFPSTSQASFITACGTTENKDNPDKVKTSSLRSVRVKPERLRDAAKLKVETLFKDATTENNNVPIAVEIKEEICEKPTLLVLPDKKTNEPTTSAATPIQKMETDETLSPLESKEIPIPEIKEDPEKEIEIIEIPSTDEVHKDIIKLDSTDAYKTVSSITTSAISETVITEVKKQKLDILKQGGLEVTPVRSIAATKIEFRPSVIQTAITQRAEIIPKDINMDDKKQMPPPQMATLTKRTMQVQPIIPAVPTTITSKSSIHTNKGFSYSSQSPPKVLQSKSIYSPSGETVYGDPKDIFQPTIQNIQSPKFLENARQQTGGGILDLTIKSPQNQLHNCPVTCRHIIFHVSSNLEITLVGSRKSMKNANNNVPNNSYNRYMPKQRGSYNSSSLNPQGYKAPQKRSYAENVSNSKLLKVDDKIRNTIYSTQMYPPRELKKSDLDPAINKQYKTDNTPTKTPIPSHPAGKQPFIPPSSMFSMPSYISSVTKSVPPFLHMDPSLYYLQSMYSPLGLPPMPLMPSPDSLQLYTEILSQNSRSRMQFPFSQENSSMASTTNSKK</sequence>